<dbReference type="KEGG" id="ctak:4412677_01676"/>
<sequence length="46" mass="5396">MNYKKIYYLSNAFVTGFKSKHYPAESKVINIKSKSGKKWEVLEINI</sequence>
<name>A0A239XM48_9FLAO</name>
<organism evidence="1 2">
    <name type="scientific">Chryseobacterium taklimakanense</name>
    <dbReference type="NCBI Taxonomy" id="536441"/>
    <lineage>
        <taxon>Bacteria</taxon>
        <taxon>Pseudomonadati</taxon>
        <taxon>Bacteroidota</taxon>
        <taxon>Flavobacteriia</taxon>
        <taxon>Flavobacteriales</taxon>
        <taxon>Weeksellaceae</taxon>
        <taxon>Chryseobacterium group</taxon>
        <taxon>Chryseobacterium</taxon>
    </lineage>
</organism>
<dbReference type="Proteomes" id="UP000215196">
    <property type="component" value="Chromosome 1"/>
</dbReference>
<proteinExistence type="predicted"/>
<evidence type="ECO:0000313" key="2">
    <source>
        <dbReference type="Proteomes" id="UP000215196"/>
    </source>
</evidence>
<gene>
    <name evidence="1" type="ORF">SAMEA4412677_01676</name>
</gene>
<keyword evidence="2" id="KW-1185">Reference proteome</keyword>
<evidence type="ECO:0000313" key="1">
    <source>
        <dbReference type="EMBL" id="SNV47084.1"/>
    </source>
</evidence>
<dbReference type="AlphaFoldDB" id="A0A239XM48"/>
<reference evidence="1 2" key="1">
    <citation type="submission" date="2017-06" db="EMBL/GenBank/DDBJ databases">
        <authorList>
            <consortium name="Pathogen Informatics"/>
        </authorList>
    </citation>
    <scope>NUCLEOTIDE SEQUENCE [LARGE SCALE GENOMIC DNA]</scope>
    <source>
        <strain evidence="1 2">NCTC13490</strain>
    </source>
</reference>
<protein>
    <submittedName>
        <fullName evidence="1">Uncharacterized protein</fullName>
    </submittedName>
</protein>
<dbReference type="EMBL" id="LT906465">
    <property type="protein sequence ID" value="SNV47084.1"/>
    <property type="molecule type" value="Genomic_DNA"/>
</dbReference>
<accession>A0A239XM48</accession>